<dbReference type="Proteomes" id="UP000002009">
    <property type="component" value="Chromosome 12"/>
</dbReference>
<dbReference type="GO" id="GO:0006843">
    <property type="term" value="P:mitochondrial citrate transmembrane transport"/>
    <property type="evidence" value="ECO:0007669"/>
    <property type="project" value="TreeGrafter"/>
</dbReference>
<dbReference type="InParanoid" id="C1FIT5"/>
<dbReference type="KEGG" id="mis:MICPUN_103548"/>
<comment type="subcellular location">
    <subcellularLocation>
        <location evidence="1">Mitochondrion membrane</location>
        <topology evidence="1">Multi-pass membrane protein</topology>
    </subcellularLocation>
</comment>
<evidence type="ECO:0000256" key="7">
    <source>
        <dbReference type="ARBA" id="ARBA00023128"/>
    </source>
</evidence>
<evidence type="ECO:0000313" key="12">
    <source>
        <dbReference type="Proteomes" id="UP000002009"/>
    </source>
</evidence>
<dbReference type="Pfam" id="PF00153">
    <property type="entry name" value="Mito_carr"/>
    <property type="match status" value="1"/>
</dbReference>
<keyword evidence="12" id="KW-1185">Reference proteome</keyword>
<evidence type="ECO:0000256" key="5">
    <source>
        <dbReference type="ARBA" id="ARBA00022737"/>
    </source>
</evidence>
<keyword evidence="3 10" id="KW-0813">Transport</keyword>
<keyword evidence="4 9" id="KW-0812">Transmembrane</keyword>
<dbReference type="SUPFAM" id="SSF103506">
    <property type="entry name" value="Mitochondrial carrier"/>
    <property type="match status" value="1"/>
</dbReference>
<dbReference type="InterPro" id="IPR018108">
    <property type="entry name" value="MCP_transmembrane"/>
</dbReference>
<evidence type="ECO:0000256" key="1">
    <source>
        <dbReference type="ARBA" id="ARBA00004225"/>
    </source>
</evidence>
<comment type="similarity">
    <text evidence="2 10">Belongs to the mitochondrial carrier (TC 2.A.29) family.</text>
</comment>
<dbReference type="InterPro" id="IPR049563">
    <property type="entry name" value="TXTP-like"/>
</dbReference>
<sequence>MAATLDPGTQAGIGAFAGLVEVSVNQPLHTLKNFTQDGRVLPMNPAVWYRGWSAGVLIGVPMAVVQFGGSRSLERAFGSASFGSSGGDATRDDVPARWSTRIASAALAGAVSGAVINPLDVCMTQQQKFGGSLRAVATRLARTHGASVATRAAWATMAREGFYACGYLCAAPWLRDRLDGHAVQHVGGGHGAPNGGNGAASIGGNRSSWNGFVAAASAGAAAGVLTQPVDTVKTLMQSNLGDGRNVRAAGYLETAMALVKRDGASALWRGTAPRALRIASATFVLATVNERAGEYAAGASWAVDGVAEANPS</sequence>
<dbReference type="GeneID" id="8248103"/>
<feature type="repeat" description="Solcar" evidence="9">
    <location>
        <begin position="206"/>
        <end position="295"/>
    </location>
</feature>
<evidence type="ECO:0000256" key="2">
    <source>
        <dbReference type="ARBA" id="ARBA00006375"/>
    </source>
</evidence>
<evidence type="ECO:0000313" key="11">
    <source>
        <dbReference type="EMBL" id="ACO70232.1"/>
    </source>
</evidence>
<name>C1FIT5_MICCC</name>
<accession>C1FIT5</accession>
<dbReference type="AlphaFoldDB" id="C1FIT5"/>
<keyword evidence="6" id="KW-1133">Transmembrane helix</keyword>
<dbReference type="PANTHER" id="PTHR45788:SF4">
    <property type="entry name" value="TRICARBOXYLATE TRANSPORT PROTEIN, MITOCHONDRIAL"/>
    <property type="match status" value="1"/>
</dbReference>
<reference evidence="11 12" key="1">
    <citation type="journal article" date="2009" name="Science">
        <title>Green evolution and dynamic adaptations revealed by genomes of the marine picoeukaryotes Micromonas.</title>
        <authorList>
            <person name="Worden A.Z."/>
            <person name="Lee J.H."/>
            <person name="Mock T."/>
            <person name="Rouze P."/>
            <person name="Simmons M.P."/>
            <person name="Aerts A.L."/>
            <person name="Allen A.E."/>
            <person name="Cuvelier M.L."/>
            <person name="Derelle E."/>
            <person name="Everett M.V."/>
            <person name="Foulon E."/>
            <person name="Grimwood J."/>
            <person name="Gundlach H."/>
            <person name="Henrissat B."/>
            <person name="Napoli C."/>
            <person name="McDonald S.M."/>
            <person name="Parker M.S."/>
            <person name="Rombauts S."/>
            <person name="Salamov A."/>
            <person name="Von Dassow P."/>
            <person name="Badger J.H."/>
            <person name="Coutinho P.M."/>
            <person name="Demir E."/>
            <person name="Dubchak I."/>
            <person name="Gentemann C."/>
            <person name="Eikrem W."/>
            <person name="Gready J.E."/>
            <person name="John U."/>
            <person name="Lanier W."/>
            <person name="Lindquist E.A."/>
            <person name="Lucas S."/>
            <person name="Mayer K.F."/>
            <person name="Moreau H."/>
            <person name="Not F."/>
            <person name="Otillar R."/>
            <person name="Panaud O."/>
            <person name="Pangilinan J."/>
            <person name="Paulsen I."/>
            <person name="Piegu B."/>
            <person name="Poliakov A."/>
            <person name="Robbens S."/>
            <person name="Schmutz J."/>
            <person name="Toulza E."/>
            <person name="Wyss T."/>
            <person name="Zelensky A."/>
            <person name="Zhou K."/>
            <person name="Armbrust E.V."/>
            <person name="Bhattacharya D."/>
            <person name="Goodenough U.W."/>
            <person name="Van de Peer Y."/>
            <person name="Grigoriev I.V."/>
        </authorList>
    </citation>
    <scope>NUCLEOTIDE SEQUENCE [LARGE SCALE GENOMIC DNA]</scope>
    <source>
        <strain evidence="12">RCC299 / NOUM17</strain>
    </source>
</reference>
<dbReference type="GO" id="GO:0031966">
    <property type="term" value="C:mitochondrial membrane"/>
    <property type="evidence" value="ECO:0007669"/>
    <property type="project" value="UniProtKB-SubCell"/>
</dbReference>
<evidence type="ECO:0000256" key="9">
    <source>
        <dbReference type="PROSITE-ProRule" id="PRU00282"/>
    </source>
</evidence>
<evidence type="ECO:0000256" key="3">
    <source>
        <dbReference type="ARBA" id="ARBA00022448"/>
    </source>
</evidence>
<dbReference type="PANTHER" id="PTHR45788">
    <property type="entry name" value="SUCCINATE/FUMARATE MITOCHONDRIAL TRANSPORTER-RELATED"/>
    <property type="match status" value="1"/>
</dbReference>
<proteinExistence type="inferred from homology"/>
<evidence type="ECO:0000256" key="10">
    <source>
        <dbReference type="RuleBase" id="RU000488"/>
    </source>
</evidence>
<dbReference type="OMA" id="APICAVQ"/>
<dbReference type="RefSeq" id="XP_002508974.1">
    <property type="nucleotide sequence ID" value="XM_002508928.1"/>
</dbReference>
<dbReference type="Gene3D" id="1.50.40.10">
    <property type="entry name" value="Mitochondrial carrier domain"/>
    <property type="match status" value="1"/>
</dbReference>
<organism evidence="11 12">
    <name type="scientific">Micromonas commoda (strain RCC299 / NOUM17 / CCMP2709)</name>
    <name type="common">Picoplanktonic green alga</name>
    <dbReference type="NCBI Taxonomy" id="296587"/>
    <lineage>
        <taxon>Eukaryota</taxon>
        <taxon>Viridiplantae</taxon>
        <taxon>Chlorophyta</taxon>
        <taxon>Mamiellophyceae</taxon>
        <taxon>Mamiellales</taxon>
        <taxon>Mamiellaceae</taxon>
        <taxon>Micromonas</taxon>
    </lineage>
</organism>
<keyword evidence="5" id="KW-0677">Repeat</keyword>
<dbReference type="InterPro" id="IPR023395">
    <property type="entry name" value="MCP_dom_sf"/>
</dbReference>
<dbReference type="PROSITE" id="PS50920">
    <property type="entry name" value="SOLCAR"/>
    <property type="match status" value="2"/>
</dbReference>
<protein>
    <submittedName>
        <fullName evidence="11">Mitochondrial carrier family</fullName>
    </submittedName>
</protein>
<dbReference type="EMBL" id="CP001577">
    <property type="protein sequence ID" value="ACO70232.1"/>
    <property type="molecule type" value="Genomic_DNA"/>
</dbReference>
<evidence type="ECO:0000256" key="4">
    <source>
        <dbReference type="ARBA" id="ARBA00022692"/>
    </source>
</evidence>
<keyword evidence="7" id="KW-0496">Mitochondrion</keyword>
<dbReference type="OrthoDB" id="44467at2759"/>
<dbReference type="GO" id="GO:0071913">
    <property type="term" value="F:citrate secondary active transmembrane transporter activity"/>
    <property type="evidence" value="ECO:0007669"/>
    <property type="project" value="TreeGrafter"/>
</dbReference>
<evidence type="ECO:0000256" key="6">
    <source>
        <dbReference type="ARBA" id="ARBA00022989"/>
    </source>
</evidence>
<keyword evidence="8 9" id="KW-0472">Membrane</keyword>
<gene>
    <name evidence="11" type="ORF">MICPUN_103548</name>
</gene>
<feature type="repeat" description="Solcar" evidence="9">
    <location>
        <begin position="96"/>
        <end position="177"/>
    </location>
</feature>
<evidence type="ECO:0000256" key="8">
    <source>
        <dbReference type="ARBA" id="ARBA00023136"/>
    </source>
</evidence>
<dbReference type="eggNOG" id="ENOG502S8RJ">
    <property type="taxonomic scope" value="Eukaryota"/>
</dbReference>